<dbReference type="Pfam" id="PF02635">
    <property type="entry name" value="DsrE"/>
    <property type="match status" value="1"/>
</dbReference>
<feature type="non-terminal residue" evidence="1">
    <location>
        <position position="91"/>
    </location>
</feature>
<dbReference type="Gene3D" id="3.40.1260.10">
    <property type="entry name" value="DsrEFH-like"/>
    <property type="match status" value="1"/>
</dbReference>
<evidence type="ECO:0000313" key="1">
    <source>
        <dbReference type="EMBL" id="EFK97428.1"/>
    </source>
</evidence>
<name>D9PG87_9ZZZZ</name>
<dbReference type="InterPro" id="IPR003787">
    <property type="entry name" value="Sulphur_relay_DsrE/F-like"/>
</dbReference>
<dbReference type="AlphaFoldDB" id="D9PG87"/>
<reference evidence="1" key="2">
    <citation type="journal article" date="2011" name="Microb. Ecol.">
        <title>Taxonomic and Functional Metagenomic Profiling of the Microbial Community in the Anoxic Sediment of a Sub-saline Shallow Lake (Laguna de Carrizo, Central Spain).</title>
        <authorList>
            <person name="Ferrer M."/>
            <person name="Guazzaroni M.E."/>
            <person name="Richter M."/>
            <person name="Garcia-Salamanca A."/>
            <person name="Yarza P."/>
            <person name="Suarez-Suarez A."/>
            <person name="Solano J."/>
            <person name="Alcaide M."/>
            <person name="van Dillewijn P."/>
            <person name="Molina-Henares M.A."/>
            <person name="Lopez-Cortes N."/>
            <person name="Al-Ramahi Y."/>
            <person name="Guerrero C."/>
            <person name="Acosta A."/>
            <person name="de Eugenio L.I."/>
            <person name="Martinez V."/>
            <person name="Marques S."/>
            <person name="Rojo F."/>
            <person name="Santero E."/>
            <person name="Genilloud O."/>
            <person name="Perez-Perez J."/>
            <person name="Rossello-Mora R."/>
            <person name="Ramos J.L."/>
        </authorList>
    </citation>
    <scope>NUCLEOTIDE SEQUENCE</scope>
</reference>
<organism evidence="1">
    <name type="scientific">sediment metagenome</name>
    <dbReference type="NCBI Taxonomy" id="749907"/>
    <lineage>
        <taxon>unclassified sequences</taxon>
        <taxon>metagenomes</taxon>
        <taxon>ecological metagenomes</taxon>
    </lineage>
</organism>
<accession>D9PG87</accession>
<proteinExistence type="predicted"/>
<dbReference type="InterPro" id="IPR027396">
    <property type="entry name" value="DsrEFH-like"/>
</dbReference>
<dbReference type="EMBL" id="ADZX01000203">
    <property type="protein sequence ID" value="EFK97428.1"/>
    <property type="molecule type" value="Genomic_DNA"/>
</dbReference>
<sequence length="91" mass="9654">MKFGIILETKEPEKAWNAFRFASASIKAGHEAKVFLMGEAVECEGVIHEKYDVAGQLKAFSAAGGAILACGACLKSRQMNGSDACPLSTMN</sequence>
<comment type="caution">
    <text evidence="1">The sequence shown here is derived from an EMBL/GenBank/DDBJ whole genome shotgun (WGS) entry which is preliminary data.</text>
</comment>
<protein>
    <submittedName>
        <fullName evidence="1">Uncharacterized protein</fullName>
    </submittedName>
</protein>
<dbReference type="SUPFAM" id="SSF75169">
    <property type="entry name" value="DsrEFH-like"/>
    <property type="match status" value="1"/>
</dbReference>
<reference evidence="1" key="1">
    <citation type="submission" date="2010-07" db="EMBL/GenBank/DDBJ databases">
        <authorList>
            <consortium name="CONSOLIDER consortium CSD2007-00005"/>
            <person name="Guazzaroni M.-E."/>
            <person name="Richter M."/>
            <person name="Garcia-Salamanca A."/>
            <person name="Yarza P."/>
            <person name="Ferrer M."/>
        </authorList>
    </citation>
    <scope>NUCLEOTIDE SEQUENCE</scope>
</reference>
<gene>
    <name evidence="1" type="ORF">LDC_0534</name>
</gene>